<dbReference type="EMBL" id="RSCL01000047">
    <property type="protein sequence ID" value="RUS94652.1"/>
    <property type="molecule type" value="Genomic_DNA"/>
</dbReference>
<protein>
    <recommendedName>
        <fullName evidence="3">Ubiquitin-like domain-containing protein</fullName>
    </recommendedName>
</protein>
<keyword evidence="2" id="KW-1185">Reference proteome</keyword>
<comment type="caution">
    <text evidence="1">The sequence shown here is derived from an EMBL/GenBank/DDBJ whole genome shotgun (WGS) entry which is preliminary data.</text>
</comment>
<evidence type="ECO:0008006" key="3">
    <source>
        <dbReference type="Google" id="ProtNLM"/>
    </source>
</evidence>
<dbReference type="AlphaFoldDB" id="A0A3S1CLP9"/>
<gene>
    <name evidence="1" type="ORF">DSM106972_092890</name>
</gene>
<dbReference type="Proteomes" id="UP000271624">
    <property type="component" value="Unassembled WGS sequence"/>
</dbReference>
<name>A0A3S1CLP9_9CYAN</name>
<evidence type="ECO:0000313" key="2">
    <source>
        <dbReference type="Proteomes" id="UP000271624"/>
    </source>
</evidence>
<evidence type="ECO:0000313" key="1">
    <source>
        <dbReference type="EMBL" id="RUS94652.1"/>
    </source>
</evidence>
<sequence>MTEIVVTFQIEDGSAEKTLKDILLDSQLNESRQAVQMLLGLPENPPCRLFLERTNEILRDNLTFREAGVRSGDKIILIPSVQSAGNSNSHSGAFSKVQLETATSAKAISLVTYKLQLTVLSDNQQTEIYDYPIELTEFYEDNPQRFFSDSNARERQSFINALQEIASREVKAFEIDKILRDWCDDISLGYRNTAVKI</sequence>
<accession>A0A3S1CLP9</accession>
<proteinExistence type="predicted"/>
<reference evidence="1" key="2">
    <citation type="journal article" date="2019" name="Genome Biol. Evol.">
        <title>Day and night: Metabolic profiles and evolutionary relationships of six axenic non-marine cyanobacteria.</title>
        <authorList>
            <person name="Will S.E."/>
            <person name="Henke P."/>
            <person name="Boedeker C."/>
            <person name="Huang S."/>
            <person name="Brinkmann H."/>
            <person name="Rohde M."/>
            <person name="Jarek M."/>
            <person name="Friedl T."/>
            <person name="Seufert S."/>
            <person name="Schumacher M."/>
            <person name="Overmann J."/>
            <person name="Neumann-Schaal M."/>
            <person name="Petersen J."/>
        </authorList>
    </citation>
    <scope>NUCLEOTIDE SEQUENCE [LARGE SCALE GENOMIC DNA]</scope>
    <source>
        <strain evidence="1">PCC 7102</strain>
    </source>
</reference>
<dbReference type="RefSeq" id="WP_127087222.1">
    <property type="nucleotide sequence ID" value="NZ_RSCL01000047.1"/>
</dbReference>
<organism evidence="1 2">
    <name type="scientific">Dulcicalothrix desertica PCC 7102</name>
    <dbReference type="NCBI Taxonomy" id="232991"/>
    <lineage>
        <taxon>Bacteria</taxon>
        <taxon>Bacillati</taxon>
        <taxon>Cyanobacteriota</taxon>
        <taxon>Cyanophyceae</taxon>
        <taxon>Nostocales</taxon>
        <taxon>Calotrichaceae</taxon>
        <taxon>Dulcicalothrix</taxon>
    </lineage>
</organism>
<reference evidence="1" key="1">
    <citation type="submission" date="2018-12" db="EMBL/GenBank/DDBJ databases">
        <authorList>
            <person name="Will S."/>
            <person name="Neumann-Schaal M."/>
            <person name="Henke P."/>
        </authorList>
    </citation>
    <scope>NUCLEOTIDE SEQUENCE</scope>
    <source>
        <strain evidence="1">PCC 7102</strain>
    </source>
</reference>